<sequence>MVRRRARIPTSDSDEDEAITAQSKPPKKQKLALEELEEEEEEEEEPEEETGDAKPIGETVKVTGKGRKIKHHYKAFSFDDHDYELEDPVLLSPEDADSEKPYVAIIKMTAIVHFYTCLI</sequence>
<dbReference type="EMBL" id="JACGCM010001055">
    <property type="protein sequence ID" value="KAF6162212.1"/>
    <property type="molecule type" value="Genomic_DNA"/>
</dbReference>
<keyword evidence="3" id="KW-1185">Reference proteome</keyword>
<dbReference type="AlphaFoldDB" id="A0A7J7N596"/>
<gene>
    <name evidence="2" type="ORF">GIB67_008341</name>
</gene>
<reference evidence="2 3" key="1">
    <citation type="journal article" date="2020" name="IScience">
        <title>Genome Sequencing of the Endangered Kingdonia uniflora (Circaeasteraceae, Ranunculales) Reveals Potential Mechanisms of Evolutionary Specialization.</title>
        <authorList>
            <person name="Sun Y."/>
            <person name="Deng T."/>
            <person name="Zhang A."/>
            <person name="Moore M.J."/>
            <person name="Landis J.B."/>
            <person name="Lin N."/>
            <person name="Zhang H."/>
            <person name="Zhang X."/>
            <person name="Huang J."/>
            <person name="Zhang X."/>
            <person name="Sun H."/>
            <person name="Wang H."/>
        </authorList>
    </citation>
    <scope>NUCLEOTIDE SEQUENCE [LARGE SCALE GENOMIC DNA]</scope>
    <source>
        <strain evidence="2">TB1705</strain>
        <tissue evidence="2">Leaf</tissue>
    </source>
</reference>
<accession>A0A7J7N596</accession>
<feature type="compositionally biased region" description="Acidic residues" evidence="1">
    <location>
        <begin position="34"/>
        <end position="50"/>
    </location>
</feature>
<dbReference type="InterPro" id="IPR043151">
    <property type="entry name" value="BAH_sf"/>
</dbReference>
<dbReference type="OrthoDB" id="1922186at2759"/>
<protein>
    <submittedName>
        <fullName evidence="2">Uncharacterized protein</fullName>
    </submittedName>
</protein>
<dbReference type="PANTHER" id="PTHR46871">
    <property type="entry name" value="BROMO-ADJACENT HOMOLOGY (BAH) DOMAIN-CONTAINING PROTEIN"/>
    <property type="match status" value="1"/>
</dbReference>
<proteinExistence type="predicted"/>
<evidence type="ECO:0000256" key="1">
    <source>
        <dbReference type="SAM" id="MobiDB-lite"/>
    </source>
</evidence>
<evidence type="ECO:0000313" key="2">
    <source>
        <dbReference type="EMBL" id="KAF6162212.1"/>
    </source>
</evidence>
<feature type="region of interest" description="Disordered" evidence="1">
    <location>
        <begin position="1"/>
        <end position="61"/>
    </location>
</feature>
<comment type="caution">
    <text evidence="2">The sequence shown here is derived from an EMBL/GenBank/DDBJ whole genome shotgun (WGS) entry which is preliminary data.</text>
</comment>
<dbReference type="Proteomes" id="UP000541444">
    <property type="component" value="Unassembled WGS sequence"/>
</dbReference>
<organism evidence="2 3">
    <name type="scientific">Kingdonia uniflora</name>
    <dbReference type="NCBI Taxonomy" id="39325"/>
    <lineage>
        <taxon>Eukaryota</taxon>
        <taxon>Viridiplantae</taxon>
        <taxon>Streptophyta</taxon>
        <taxon>Embryophyta</taxon>
        <taxon>Tracheophyta</taxon>
        <taxon>Spermatophyta</taxon>
        <taxon>Magnoliopsida</taxon>
        <taxon>Ranunculales</taxon>
        <taxon>Circaeasteraceae</taxon>
        <taxon>Kingdonia</taxon>
    </lineage>
</organism>
<evidence type="ECO:0000313" key="3">
    <source>
        <dbReference type="Proteomes" id="UP000541444"/>
    </source>
</evidence>
<name>A0A7J7N596_9MAGN</name>
<dbReference type="Gene3D" id="2.30.30.490">
    <property type="match status" value="1"/>
</dbReference>
<dbReference type="PANTHER" id="PTHR46871:SF1">
    <property type="entry name" value="BROMO-ADJACENT HOMOLOGY (BAH) DOMAIN-CONTAINING PROTEIN"/>
    <property type="match status" value="1"/>
</dbReference>